<reference evidence="4 5" key="1">
    <citation type="journal article" date="2022" name="Nat. Ecol. Evol.">
        <title>A masculinizing supergene underlies an exaggerated male reproductive morph in a spider.</title>
        <authorList>
            <person name="Hendrickx F."/>
            <person name="De Corte Z."/>
            <person name="Sonet G."/>
            <person name="Van Belleghem S.M."/>
            <person name="Kostlbacher S."/>
            <person name="Vangestel C."/>
        </authorList>
    </citation>
    <scope>NUCLEOTIDE SEQUENCE [LARGE SCALE GENOMIC DNA]</scope>
    <source>
        <strain evidence="4">W744_W776</strain>
    </source>
</reference>
<organism evidence="4 5">
    <name type="scientific">Oedothorax gibbosus</name>
    <dbReference type="NCBI Taxonomy" id="931172"/>
    <lineage>
        <taxon>Eukaryota</taxon>
        <taxon>Metazoa</taxon>
        <taxon>Ecdysozoa</taxon>
        <taxon>Arthropoda</taxon>
        <taxon>Chelicerata</taxon>
        <taxon>Arachnida</taxon>
        <taxon>Araneae</taxon>
        <taxon>Araneomorphae</taxon>
        <taxon>Entelegynae</taxon>
        <taxon>Araneoidea</taxon>
        <taxon>Linyphiidae</taxon>
        <taxon>Erigoninae</taxon>
        <taxon>Oedothorax</taxon>
    </lineage>
</organism>
<protein>
    <recommendedName>
        <fullName evidence="6">Mitochondrial ribosomal protein S18C</fullName>
    </recommendedName>
</protein>
<dbReference type="SUPFAM" id="SSF46911">
    <property type="entry name" value="Ribosomal protein S18"/>
    <property type="match status" value="1"/>
</dbReference>
<accession>A0AAV6VLC7</accession>
<dbReference type="Pfam" id="PF01084">
    <property type="entry name" value="Ribosomal_S18"/>
    <property type="match status" value="1"/>
</dbReference>
<dbReference type="GO" id="GO:0032543">
    <property type="term" value="P:mitochondrial translation"/>
    <property type="evidence" value="ECO:0007669"/>
    <property type="project" value="TreeGrafter"/>
</dbReference>
<dbReference type="AlphaFoldDB" id="A0AAV6VLC7"/>
<evidence type="ECO:0000313" key="5">
    <source>
        <dbReference type="Proteomes" id="UP000827092"/>
    </source>
</evidence>
<dbReference type="Proteomes" id="UP000827092">
    <property type="component" value="Unassembled WGS sequence"/>
</dbReference>
<dbReference type="GO" id="GO:0070181">
    <property type="term" value="F:small ribosomal subunit rRNA binding"/>
    <property type="evidence" value="ECO:0007669"/>
    <property type="project" value="TreeGrafter"/>
</dbReference>
<dbReference type="GO" id="GO:0005763">
    <property type="term" value="C:mitochondrial small ribosomal subunit"/>
    <property type="evidence" value="ECO:0007669"/>
    <property type="project" value="TreeGrafter"/>
</dbReference>
<evidence type="ECO:0000256" key="3">
    <source>
        <dbReference type="ARBA" id="ARBA00023274"/>
    </source>
</evidence>
<keyword evidence="2" id="KW-0689">Ribosomal protein</keyword>
<gene>
    <name evidence="4" type="ORF">JTE90_023206</name>
</gene>
<evidence type="ECO:0000256" key="2">
    <source>
        <dbReference type="ARBA" id="ARBA00022980"/>
    </source>
</evidence>
<name>A0AAV6VLC7_9ARAC</name>
<proteinExistence type="inferred from homology"/>
<evidence type="ECO:0000313" key="4">
    <source>
        <dbReference type="EMBL" id="KAG8196697.1"/>
    </source>
</evidence>
<dbReference type="PANTHER" id="PTHR13479">
    <property type="entry name" value="30S RIBOSOMAL PROTEIN S18"/>
    <property type="match status" value="1"/>
</dbReference>
<dbReference type="Gene3D" id="4.10.640.10">
    <property type="entry name" value="Ribosomal protein S18"/>
    <property type="match status" value="1"/>
</dbReference>
<dbReference type="PANTHER" id="PTHR13479:SF40">
    <property type="entry name" value="SMALL RIBOSOMAL SUBUNIT PROTEIN BS18M"/>
    <property type="match status" value="1"/>
</dbReference>
<evidence type="ECO:0008006" key="6">
    <source>
        <dbReference type="Google" id="ProtNLM"/>
    </source>
</evidence>
<sequence>MNLFNIPRFLLKASLKCPSLISRHSITATRSITSDKKDEDMFISDIPNPFEAKPRVCIACKYKIPLDYKNPRLLSQFISSYTGFVYDKHITGLCDAQQKRLITAVKTARMFGYLSWYLKPKKYLRDPKLFDPFAPSRPNPH</sequence>
<keyword evidence="3" id="KW-0687">Ribonucleoprotein</keyword>
<dbReference type="GO" id="GO:0003735">
    <property type="term" value="F:structural constituent of ribosome"/>
    <property type="evidence" value="ECO:0007669"/>
    <property type="project" value="InterPro"/>
</dbReference>
<keyword evidence="5" id="KW-1185">Reference proteome</keyword>
<dbReference type="InterPro" id="IPR036870">
    <property type="entry name" value="Ribosomal_bS18_sf"/>
</dbReference>
<dbReference type="EMBL" id="JAFNEN010000065">
    <property type="protein sequence ID" value="KAG8196697.1"/>
    <property type="molecule type" value="Genomic_DNA"/>
</dbReference>
<dbReference type="InterPro" id="IPR001648">
    <property type="entry name" value="Ribosomal_bS18"/>
</dbReference>
<comment type="caution">
    <text evidence="4">The sequence shown here is derived from an EMBL/GenBank/DDBJ whole genome shotgun (WGS) entry which is preliminary data.</text>
</comment>
<evidence type="ECO:0000256" key="1">
    <source>
        <dbReference type="ARBA" id="ARBA00005589"/>
    </source>
</evidence>
<comment type="similarity">
    <text evidence="1">Belongs to the bacterial ribosomal protein bS18 family.</text>
</comment>